<feature type="transmembrane region" description="Helical" evidence="13">
    <location>
        <begin position="112"/>
        <end position="137"/>
    </location>
</feature>
<organism evidence="14 15">
    <name type="scientific">Galliscardovia ingluviei</name>
    <dbReference type="NCBI Taxonomy" id="1769422"/>
    <lineage>
        <taxon>Bacteria</taxon>
        <taxon>Bacillati</taxon>
        <taxon>Actinomycetota</taxon>
        <taxon>Actinomycetes</taxon>
        <taxon>Bifidobacteriales</taxon>
        <taxon>Bifidobacteriaceae</taxon>
        <taxon>Galliscardovia</taxon>
    </lineage>
</organism>
<feature type="compositionally biased region" description="Polar residues" evidence="12">
    <location>
        <begin position="7"/>
        <end position="26"/>
    </location>
</feature>
<keyword evidence="15" id="KW-1185">Reference proteome</keyword>
<evidence type="ECO:0000256" key="5">
    <source>
        <dbReference type="ARBA" id="ARBA00022692"/>
    </source>
</evidence>
<evidence type="ECO:0000313" key="15">
    <source>
        <dbReference type="Proteomes" id="UP000619536"/>
    </source>
</evidence>
<evidence type="ECO:0000256" key="9">
    <source>
        <dbReference type="ARBA" id="ARBA00023209"/>
    </source>
</evidence>
<evidence type="ECO:0000256" key="13">
    <source>
        <dbReference type="SAM" id="Phobius"/>
    </source>
</evidence>
<comment type="subcellular location">
    <subcellularLocation>
        <location evidence="1">Membrane</location>
        <topology evidence="1">Multi-pass membrane protein</topology>
    </subcellularLocation>
</comment>
<name>A0A8J3AN18_9BIFI</name>
<comment type="similarity">
    <text evidence="2 11">Belongs to the CDP-alcohol phosphatidyltransferase class-I family.</text>
</comment>
<dbReference type="InterPro" id="IPR050324">
    <property type="entry name" value="CDP-alcohol_PTase-I"/>
</dbReference>
<keyword evidence="9" id="KW-0594">Phospholipid biosynthesis</keyword>
<evidence type="ECO:0000256" key="7">
    <source>
        <dbReference type="ARBA" id="ARBA00023098"/>
    </source>
</evidence>
<evidence type="ECO:0000256" key="10">
    <source>
        <dbReference type="ARBA" id="ARBA00023264"/>
    </source>
</evidence>
<dbReference type="GO" id="GO:0016020">
    <property type="term" value="C:membrane"/>
    <property type="evidence" value="ECO:0007669"/>
    <property type="project" value="UniProtKB-SubCell"/>
</dbReference>
<proteinExistence type="inferred from homology"/>
<evidence type="ECO:0000256" key="8">
    <source>
        <dbReference type="ARBA" id="ARBA00023136"/>
    </source>
</evidence>
<dbReference type="EMBL" id="BMDH01000001">
    <property type="protein sequence ID" value="GGI13338.1"/>
    <property type="molecule type" value="Genomic_DNA"/>
</dbReference>
<keyword evidence="6 13" id="KW-1133">Transmembrane helix</keyword>
<keyword evidence="8 13" id="KW-0472">Membrane</keyword>
<feature type="transmembrane region" description="Helical" evidence="13">
    <location>
        <begin position="72"/>
        <end position="91"/>
    </location>
</feature>
<keyword evidence="5 13" id="KW-0812">Transmembrane</keyword>
<reference evidence="14" key="2">
    <citation type="submission" date="2020-09" db="EMBL/GenBank/DDBJ databases">
        <authorList>
            <person name="Sun Q."/>
            <person name="Sedlacek I."/>
        </authorList>
    </citation>
    <scope>NUCLEOTIDE SEQUENCE</scope>
    <source>
        <strain evidence="14">CCM 8606</strain>
    </source>
</reference>
<evidence type="ECO:0000256" key="3">
    <source>
        <dbReference type="ARBA" id="ARBA00022516"/>
    </source>
</evidence>
<protein>
    <submittedName>
        <fullName evidence="14">Phosphatidylglycerophosphate synthase</fullName>
    </submittedName>
</protein>
<dbReference type="PANTHER" id="PTHR14269">
    <property type="entry name" value="CDP-DIACYLGLYCEROL--GLYCEROL-3-PHOSPHATE 3-PHOSPHATIDYLTRANSFERASE-RELATED"/>
    <property type="match status" value="1"/>
</dbReference>
<keyword evidence="3" id="KW-0444">Lipid biosynthesis</keyword>
<dbReference type="GO" id="GO:0016780">
    <property type="term" value="F:phosphotransferase activity, for other substituted phosphate groups"/>
    <property type="evidence" value="ECO:0007669"/>
    <property type="project" value="InterPro"/>
</dbReference>
<dbReference type="Gene3D" id="1.20.120.1760">
    <property type="match status" value="1"/>
</dbReference>
<keyword evidence="10" id="KW-1208">Phospholipid metabolism</keyword>
<keyword evidence="7" id="KW-0443">Lipid metabolism</keyword>
<dbReference type="InterPro" id="IPR043130">
    <property type="entry name" value="CDP-OH_PTrfase_TM_dom"/>
</dbReference>
<evidence type="ECO:0000256" key="11">
    <source>
        <dbReference type="RuleBase" id="RU003750"/>
    </source>
</evidence>
<accession>A0A8J3AN18</accession>
<feature type="region of interest" description="Disordered" evidence="12">
    <location>
        <begin position="1"/>
        <end position="33"/>
    </location>
</feature>
<dbReference type="PROSITE" id="PS00379">
    <property type="entry name" value="CDP_ALCOHOL_P_TRANSF"/>
    <property type="match status" value="1"/>
</dbReference>
<gene>
    <name evidence="14" type="primary">pgsA</name>
    <name evidence="14" type="ORF">GCM10007377_05460</name>
</gene>
<dbReference type="AlphaFoldDB" id="A0A8J3AN18"/>
<dbReference type="Proteomes" id="UP000619536">
    <property type="component" value="Unassembled WGS sequence"/>
</dbReference>
<evidence type="ECO:0000256" key="1">
    <source>
        <dbReference type="ARBA" id="ARBA00004141"/>
    </source>
</evidence>
<comment type="caution">
    <text evidence="14">The sequence shown here is derived from an EMBL/GenBank/DDBJ whole genome shotgun (WGS) entry which is preliminary data.</text>
</comment>
<evidence type="ECO:0000313" key="14">
    <source>
        <dbReference type="EMBL" id="GGI13338.1"/>
    </source>
</evidence>
<evidence type="ECO:0000256" key="2">
    <source>
        <dbReference type="ARBA" id="ARBA00010441"/>
    </source>
</evidence>
<evidence type="ECO:0000256" key="4">
    <source>
        <dbReference type="ARBA" id="ARBA00022679"/>
    </source>
</evidence>
<reference evidence="14" key="1">
    <citation type="journal article" date="2014" name="Int. J. Syst. Evol. Microbiol.">
        <title>Complete genome sequence of Corynebacterium casei LMG S-19264T (=DSM 44701T), isolated from a smear-ripened cheese.</title>
        <authorList>
            <consortium name="US DOE Joint Genome Institute (JGI-PGF)"/>
            <person name="Walter F."/>
            <person name="Albersmeier A."/>
            <person name="Kalinowski J."/>
            <person name="Ruckert C."/>
        </authorList>
    </citation>
    <scope>NUCLEOTIDE SEQUENCE</scope>
    <source>
        <strain evidence="14">CCM 8606</strain>
    </source>
</reference>
<keyword evidence="4 11" id="KW-0808">Transferase</keyword>
<sequence length="230" mass="24887">MAVSEQAGIQDQTSTLTMASASSPHTNNDDGEQEAFGPEARDVIFTIPNLISLIRILSIPCIAYLISQRQLLLSLVILMISSATDGLDGYIARRFNQVSRIGQLLDPIADRLLIICSMLALGWAHIVPWWLLIAVGVRDLIMLMEILVLADHGYGPLPVHFVGKAGTALLLMCVPILIIGDLGSQNIFTVLHLIGVAGAIWGIGLYWVAGVIYISQGVVLITHLGRQNTE</sequence>
<dbReference type="GO" id="GO:0046474">
    <property type="term" value="P:glycerophospholipid biosynthetic process"/>
    <property type="evidence" value="ECO:0007669"/>
    <property type="project" value="TreeGrafter"/>
</dbReference>
<feature type="transmembrane region" description="Helical" evidence="13">
    <location>
        <begin position="190"/>
        <end position="214"/>
    </location>
</feature>
<evidence type="ECO:0000256" key="6">
    <source>
        <dbReference type="ARBA" id="ARBA00022989"/>
    </source>
</evidence>
<evidence type="ECO:0000256" key="12">
    <source>
        <dbReference type="SAM" id="MobiDB-lite"/>
    </source>
</evidence>
<feature type="transmembrane region" description="Helical" evidence="13">
    <location>
        <begin position="157"/>
        <end position="178"/>
    </location>
</feature>
<dbReference type="PANTHER" id="PTHR14269:SF62">
    <property type="entry name" value="CDP-DIACYLGLYCEROL--GLYCEROL-3-PHOSPHATE 3-PHOSPHATIDYLTRANSFERASE 1, CHLOROPLASTIC"/>
    <property type="match status" value="1"/>
</dbReference>
<dbReference type="Pfam" id="PF01066">
    <property type="entry name" value="CDP-OH_P_transf"/>
    <property type="match status" value="1"/>
</dbReference>
<feature type="transmembrane region" description="Helical" evidence="13">
    <location>
        <begin position="43"/>
        <end position="66"/>
    </location>
</feature>
<dbReference type="InterPro" id="IPR048254">
    <property type="entry name" value="CDP_ALCOHOL_P_TRANSF_CS"/>
</dbReference>
<dbReference type="InterPro" id="IPR000462">
    <property type="entry name" value="CDP-OH_P_trans"/>
</dbReference>